<dbReference type="InterPro" id="IPR006286">
    <property type="entry name" value="C56_PfpI-like"/>
</dbReference>
<evidence type="ECO:0000313" key="3">
    <source>
        <dbReference type="EMBL" id="RAU84038.1"/>
    </source>
</evidence>
<dbReference type="PANTHER" id="PTHR42733:SF12">
    <property type="entry name" value="PROTEINASE"/>
    <property type="match status" value="1"/>
</dbReference>
<dbReference type="PROSITE" id="PS51276">
    <property type="entry name" value="PEPTIDASE_C56_PFPI"/>
    <property type="match status" value="1"/>
</dbReference>
<evidence type="ECO:0000256" key="1">
    <source>
        <dbReference type="ARBA" id="ARBA00008542"/>
    </source>
</evidence>
<protein>
    <submittedName>
        <fullName evidence="3">Protease</fullName>
    </submittedName>
</protein>
<dbReference type="InterPro" id="IPR029062">
    <property type="entry name" value="Class_I_gatase-like"/>
</dbReference>
<dbReference type="Proteomes" id="UP000251692">
    <property type="component" value="Unassembled WGS sequence"/>
</dbReference>
<dbReference type="SUPFAM" id="SSF52317">
    <property type="entry name" value="Class I glutamine amidotransferase-like"/>
    <property type="match status" value="1"/>
</dbReference>
<name>A0A364RIH4_9BACT</name>
<dbReference type="GO" id="GO:0008233">
    <property type="term" value="F:peptidase activity"/>
    <property type="evidence" value="ECO:0007669"/>
    <property type="project" value="UniProtKB-KW"/>
</dbReference>
<keyword evidence="4" id="KW-1185">Reference proteome</keyword>
<dbReference type="PANTHER" id="PTHR42733">
    <property type="entry name" value="DJ-1 PROTEIN"/>
    <property type="match status" value="1"/>
</dbReference>
<dbReference type="EMBL" id="QMDV01000001">
    <property type="protein sequence ID" value="RAU84038.1"/>
    <property type="molecule type" value="Genomic_DNA"/>
</dbReference>
<accession>A0A364RIH4</accession>
<dbReference type="Pfam" id="PF01965">
    <property type="entry name" value="DJ-1_PfpI"/>
    <property type="match status" value="1"/>
</dbReference>
<reference evidence="3 4" key="2">
    <citation type="submission" date="2018-07" db="EMBL/GenBank/DDBJ databases">
        <title>Pontibacter sp. 2b14 genomic sequence and assembly.</title>
        <authorList>
            <person name="Du Z.-J."/>
        </authorList>
    </citation>
    <scope>NUCLEOTIDE SEQUENCE [LARGE SCALE GENOMIC DNA]</scope>
    <source>
        <strain evidence="3 4">2b14</strain>
    </source>
</reference>
<dbReference type="InterPro" id="IPR002818">
    <property type="entry name" value="DJ-1/PfpI"/>
</dbReference>
<comment type="similarity">
    <text evidence="1">Belongs to the peptidase C56 family.</text>
</comment>
<keyword evidence="3" id="KW-0378">Hydrolase</keyword>
<evidence type="ECO:0000259" key="2">
    <source>
        <dbReference type="Pfam" id="PF01965"/>
    </source>
</evidence>
<reference evidence="3 4" key="1">
    <citation type="submission" date="2018-06" db="EMBL/GenBank/DDBJ databases">
        <authorList>
            <person name="Liu Z.-W."/>
        </authorList>
    </citation>
    <scope>NUCLEOTIDE SEQUENCE [LARGE SCALE GENOMIC DNA]</scope>
    <source>
        <strain evidence="3 4">2b14</strain>
    </source>
</reference>
<dbReference type="NCBIfam" id="TIGR01382">
    <property type="entry name" value="PfpI"/>
    <property type="match status" value="1"/>
</dbReference>
<dbReference type="RefSeq" id="WP_112304201.1">
    <property type="nucleotide sequence ID" value="NZ_QMDV01000001.1"/>
</dbReference>
<dbReference type="Gene3D" id="3.40.50.880">
    <property type="match status" value="1"/>
</dbReference>
<comment type="caution">
    <text evidence="3">The sequence shown here is derived from an EMBL/GenBank/DDBJ whole genome shotgun (WGS) entry which is preliminary data.</text>
</comment>
<sequence>MAATLAGKKIAVLVEEGFEQEELTKPMEALKEAGAEAHIISPNKNSEIKAWQHTDWGDSFKIDKKLSEVQPETYDGLLLPGGVMNPDKLRVNKEAVAFVNSFMEAGKPVAAICHAPWTLIETGKLNGRRMTSYHTLQTDLKNAGAEWVDEEVVVDNGLVTSRKPDDIPAFNKKMIEEFAEGKHNS</sequence>
<dbReference type="OrthoDB" id="9792284at2"/>
<keyword evidence="3" id="KW-0645">Protease</keyword>
<proteinExistence type="inferred from homology"/>
<dbReference type="CDD" id="cd03134">
    <property type="entry name" value="GATase1_PfpI_like"/>
    <property type="match status" value="1"/>
</dbReference>
<dbReference type="GO" id="GO:0006508">
    <property type="term" value="P:proteolysis"/>
    <property type="evidence" value="ECO:0007669"/>
    <property type="project" value="UniProtKB-KW"/>
</dbReference>
<gene>
    <name evidence="3" type="ORF">DP923_02990</name>
</gene>
<feature type="domain" description="DJ-1/PfpI" evidence="2">
    <location>
        <begin position="8"/>
        <end position="177"/>
    </location>
</feature>
<evidence type="ECO:0000313" key="4">
    <source>
        <dbReference type="Proteomes" id="UP000251692"/>
    </source>
</evidence>
<organism evidence="3 4">
    <name type="scientific">Pontibacter arcticus</name>
    <dbReference type="NCBI Taxonomy" id="2080288"/>
    <lineage>
        <taxon>Bacteria</taxon>
        <taxon>Pseudomonadati</taxon>
        <taxon>Bacteroidota</taxon>
        <taxon>Cytophagia</taxon>
        <taxon>Cytophagales</taxon>
        <taxon>Hymenobacteraceae</taxon>
        <taxon>Pontibacter</taxon>
    </lineage>
</organism>
<dbReference type="AlphaFoldDB" id="A0A364RIH4"/>